<dbReference type="PANTHER" id="PTHR34853">
    <property type="match status" value="1"/>
</dbReference>
<dbReference type="InterPro" id="IPR029058">
    <property type="entry name" value="AB_hydrolase_fold"/>
</dbReference>
<dbReference type="PIRSF" id="PIRSF029171">
    <property type="entry name" value="Esterase_LipA"/>
    <property type="match status" value="1"/>
</dbReference>
<evidence type="ECO:0008006" key="3">
    <source>
        <dbReference type="Google" id="ProtNLM"/>
    </source>
</evidence>
<dbReference type="GO" id="GO:0016042">
    <property type="term" value="P:lipid catabolic process"/>
    <property type="evidence" value="ECO:0007669"/>
    <property type="project" value="InterPro"/>
</dbReference>
<gene>
    <name evidence="1" type="ORF">DWB77_07283</name>
</gene>
<dbReference type="InterPro" id="IPR005152">
    <property type="entry name" value="Lipase_secreted"/>
</dbReference>
<accession>A0A387HT22</accession>
<dbReference type="KEGG" id="shun:DWB77_07283"/>
<dbReference type="AlphaFoldDB" id="A0A387HT22"/>
<evidence type="ECO:0000313" key="1">
    <source>
        <dbReference type="EMBL" id="AYG85067.1"/>
    </source>
</evidence>
<name>A0A387HT22_9ACTN</name>
<keyword evidence="2" id="KW-1185">Reference proteome</keyword>
<protein>
    <recommendedName>
        <fullName evidence="3">Inactive lipase</fullName>
    </recommendedName>
</protein>
<proteinExistence type="predicted"/>
<organism evidence="1 2">
    <name type="scientific">Streptomyces hundungensis</name>
    <dbReference type="NCBI Taxonomy" id="1077946"/>
    <lineage>
        <taxon>Bacteria</taxon>
        <taxon>Bacillati</taxon>
        <taxon>Actinomycetota</taxon>
        <taxon>Actinomycetes</taxon>
        <taxon>Kitasatosporales</taxon>
        <taxon>Streptomycetaceae</taxon>
        <taxon>Streptomyces</taxon>
    </lineage>
</organism>
<dbReference type="EMBL" id="CP032698">
    <property type="protein sequence ID" value="AYG85067.1"/>
    <property type="molecule type" value="Genomic_DNA"/>
</dbReference>
<reference evidence="1 2" key="1">
    <citation type="submission" date="2018-10" db="EMBL/GenBank/DDBJ databases">
        <title>Relationship between Morphology and Antimicrobial Activity in Streptomyces.</title>
        <authorList>
            <person name="Kang H.J."/>
            <person name="Kim S.B."/>
        </authorList>
    </citation>
    <scope>NUCLEOTIDE SEQUENCE [LARGE SCALE GENOMIC DNA]</scope>
    <source>
        <strain evidence="1 2">BH38</strain>
    </source>
</reference>
<dbReference type="PANTHER" id="PTHR34853:SF1">
    <property type="entry name" value="LIPASE 5"/>
    <property type="match status" value="1"/>
</dbReference>
<dbReference type="Gene3D" id="3.40.50.1820">
    <property type="entry name" value="alpha/beta hydrolase"/>
    <property type="match status" value="1"/>
</dbReference>
<dbReference type="Gene3D" id="1.10.260.160">
    <property type="match status" value="1"/>
</dbReference>
<dbReference type="GO" id="GO:0004806">
    <property type="term" value="F:triacylglycerol lipase activity"/>
    <property type="evidence" value="ECO:0007669"/>
    <property type="project" value="InterPro"/>
</dbReference>
<dbReference type="Proteomes" id="UP000271554">
    <property type="component" value="Chromosome"/>
</dbReference>
<evidence type="ECO:0000313" key="2">
    <source>
        <dbReference type="Proteomes" id="UP000271554"/>
    </source>
</evidence>
<dbReference type="SUPFAM" id="SSF53474">
    <property type="entry name" value="alpha/beta-Hydrolases"/>
    <property type="match status" value="1"/>
</dbReference>
<sequence length="397" mass="42475">MVTALLVTGVGSFTPLAQARPASQRGDLIQVEAVSTRTPSQVSDFLKSAGIDNTEVRYGVRGYRITYRTITPQGTPTTATGLLVLPEDGRHTRLDVVADTHGTMVDRDYAPSVGEDDGRLSPYLHASVGRAVAAPDYLGLGKGPGRHPYMDTASAVSASLDMLRATRTAARELGRPLTGNVYGTGFSQGGQVAMALGRALSQGADAHFRLKALAPVSGPYDIVGQEMPALFDGRVNDTSGVLYMAYWLTAQNRLHPLYGDTRNAFREPYAQVVEGLFDTHHTTEEVLAALPSTVKEMLTPAFYARLQHPSGALFDAARNNDHTCDWKPDVPVRLYTASGDTDVPIGNTLSCARQLAAHGKRTPVTDQGEVDHNGAFKKSVPQIVRLFNSLAGIAGTA</sequence>